<protein>
    <submittedName>
        <fullName evidence="1">Uncharacterized protein</fullName>
    </submittedName>
</protein>
<comment type="caution">
    <text evidence="1">The sequence shown here is derived from an EMBL/GenBank/DDBJ whole genome shotgun (WGS) entry which is preliminary data.</text>
</comment>
<dbReference type="AlphaFoldDB" id="A0A1X0QHD1"/>
<sequence length="177" mass="21252">MINIFLIAFLYCTSEENTMTSNHLINHHVNVEEDNPDTIVKLILNTNKKVNEIKNYIVRAVYKSDLYKFIKTEEKIIIHAISIIYGRNISSDIYFLNRSEKIILDKLFYCGINLEKLQAYNLFLNYMFNFFKIEKRLRISYHLSFHVENYRKNIMLDEIFKCLDEACVICLRNSFFY</sequence>
<organism evidence="1 2">
    <name type="scientific">Hepatospora eriocheir</name>
    <dbReference type="NCBI Taxonomy" id="1081669"/>
    <lineage>
        <taxon>Eukaryota</taxon>
        <taxon>Fungi</taxon>
        <taxon>Fungi incertae sedis</taxon>
        <taxon>Microsporidia</taxon>
        <taxon>Hepatosporidae</taxon>
        <taxon>Hepatospora</taxon>
    </lineage>
</organism>
<proteinExistence type="predicted"/>
<dbReference type="EMBL" id="LTAI01000275">
    <property type="protein sequence ID" value="ORD99182.1"/>
    <property type="molecule type" value="Genomic_DNA"/>
</dbReference>
<evidence type="ECO:0000313" key="1">
    <source>
        <dbReference type="EMBL" id="ORD99182.1"/>
    </source>
</evidence>
<accession>A0A1X0QHD1</accession>
<name>A0A1X0QHD1_9MICR</name>
<dbReference type="Proteomes" id="UP000192501">
    <property type="component" value="Unassembled WGS sequence"/>
</dbReference>
<gene>
    <name evidence="1" type="ORF">A0H76_1274</name>
</gene>
<dbReference type="VEuPathDB" id="MicrosporidiaDB:A0H76_1274"/>
<evidence type="ECO:0000313" key="2">
    <source>
        <dbReference type="Proteomes" id="UP000192501"/>
    </source>
</evidence>
<dbReference type="VEuPathDB" id="MicrosporidiaDB:HERIO_293"/>
<reference evidence="1 2" key="1">
    <citation type="journal article" date="2017" name="Environ. Microbiol.">
        <title>Decay of the glycolytic pathway and adaptation to intranuclear parasitism within Enterocytozoonidae microsporidia.</title>
        <authorList>
            <person name="Wiredu Boakye D."/>
            <person name="Jaroenlak P."/>
            <person name="Prachumwat A."/>
            <person name="Williams T.A."/>
            <person name="Bateman K.S."/>
            <person name="Itsathitphaisarn O."/>
            <person name="Sritunyalucksana K."/>
            <person name="Paszkiewicz K.H."/>
            <person name="Moore K.A."/>
            <person name="Stentiford G.D."/>
            <person name="Williams B.A."/>
        </authorList>
    </citation>
    <scope>NUCLEOTIDE SEQUENCE [LARGE SCALE GENOMIC DNA]</scope>
    <source>
        <strain evidence="2">canceri</strain>
    </source>
</reference>